<keyword evidence="3" id="KW-0134">Cell wall</keyword>
<dbReference type="AlphaFoldDB" id="A0AAU9RDK1"/>
<evidence type="ECO:0000313" key="12">
    <source>
        <dbReference type="Proteomes" id="UP000836841"/>
    </source>
</evidence>
<dbReference type="EMBL" id="OU466857">
    <property type="protein sequence ID" value="CAH2037225.1"/>
    <property type="molecule type" value="Genomic_DNA"/>
</dbReference>
<keyword evidence="6 9" id="KW-0326">Glycosidase</keyword>
<dbReference type="InterPro" id="IPR006626">
    <property type="entry name" value="PbH1"/>
</dbReference>
<evidence type="ECO:0000256" key="8">
    <source>
        <dbReference type="PROSITE-ProRule" id="PRU10052"/>
    </source>
</evidence>
<name>A0AAU9RDK1_THLAR</name>
<gene>
    <name evidence="11" type="ORF">TAV2_LOCUS2570</name>
</gene>
<comment type="subcellular location">
    <subcellularLocation>
        <location evidence="1">Secreted</location>
        <location evidence="1">Cell wall</location>
    </subcellularLocation>
</comment>
<sequence length="398" mass="43202">MACLKFAFKALCLSLLFVTVTSRPATRLQVFNVQNYGAKGDGTTDNTNAFTNAWRDACASNGLGRMYIPKGKFYVGGVTFEGPCNGQTSFVIDGTLLAPTNNNDIKKETWINFRYIDYLTISGGGTIDGQGKESWPLNDCDKDSHCPNLAMNMGFDFVNKSSIEGITSLNSKGGHLNFYYVDNFSIAGVNITAPGDSPNTDGIKIAFSSNIKISNTHIGTGDDCIAILSGNTNFDINKVTCGPGHGISVGSLGRYKEEKNVENLTVRDTVFTGTSDGIRIKTWESSVIAIVISNFVFENIHMIDVENPIIIDQKYCPHPPCQNMGESHVQIEDVTLKNIWGTSMNKMAVQLQCSKSVPCKNIHLVDINLTHNGTDATALCENVEGSASRNMVPSNCLN</sequence>
<dbReference type="SMART" id="SM00710">
    <property type="entry name" value="PbH1"/>
    <property type="match status" value="5"/>
</dbReference>
<dbReference type="InterPro" id="IPR012334">
    <property type="entry name" value="Pectin_lyas_fold"/>
</dbReference>
<dbReference type="GO" id="GO:0004650">
    <property type="term" value="F:polygalacturonase activity"/>
    <property type="evidence" value="ECO:0007669"/>
    <property type="project" value="InterPro"/>
</dbReference>
<feature type="chain" id="PRO_5043762381" evidence="10">
    <location>
        <begin position="23"/>
        <end position="398"/>
    </location>
</feature>
<keyword evidence="12" id="KW-1185">Reference proteome</keyword>
<evidence type="ECO:0000256" key="4">
    <source>
        <dbReference type="ARBA" id="ARBA00022525"/>
    </source>
</evidence>
<evidence type="ECO:0000256" key="3">
    <source>
        <dbReference type="ARBA" id="ARBA00022512"/>
    </source>
</evidence>
<evidence type="ECO:0000256" key="2">
    <source>
        <dbReference type="ARBA" id="ARBA00008834"/>
    </source>
</evidence>
<dbReference type="InterPro" id="IPR000743">
    <property type="entry name" value="Glyco_hydro_28"/>
</dbReference>
<evidence type="ECO:0000256" key="6">
    <source>
        <dbReference type="ARBA" id="ARBA00023295"/>
    </source>
</evidence>
<evidence type="ECO:0000256" key="5">
    <source>
        <dbReference type="ARBA" id="ARBA00022801"/>
    </source>
</evidence>
<dbReference type="Proteomes" id="UP000836841">
    <property type="component" value="Chromosome 1"/>
</dbReference>
<keyword evidence="4" id="KW-0964">Secreted</keyword>
<dbReference type="InterPro" id="IPR011050">
    <property type="entry name" value="Pectin_lyase_fold/virulence"/>
</dbReference>
<keyword evidence="5 9" id="KW-0378">Hydrolase</keyword>
<evidence type="ECO:0000256" key="10">
    <source>
        <dbReference type="SAM" id="SignalP"/>
    </source>
</evidence>
<evidence type="ECO:0000256" key="9">
    <source>
        <dbReference type="RuleBase" id="RU361169"/>
    </source>
</evidence>
<feature type="signal peptide" evidence="10">
    <location>
        <begin position="1"/>
        <end position="22"/>
    </location>
</feature>
<dbReference type="GO" id="GO:0071555">
    <property type="term" value="P:cell wall organization"/>
    <property type="evidence" value="ECO:0007669"/>
    <property type="project" value="UniProtKB-KW"/>
</dbReference>
<keyword evidence="10" id="KW-0732">Signal</keyword>
<dbReference type="PROSITE" id="PS00502">
    <property type="entry name" value="POLYGALACTURONASE"/>
    <property type="match status" value="1"/>
</dbReference>
<dbReference type="FunFam" id="2.160.20.10:FF:000004">
    <property type="entry name" value="Pectin lyase-like superfamily protein"/>
    <property type="match status" value="1"/>
</dbReference>
<dbReference type="GO" id="GO:0005975">
    <property type="term" value="P:carbohydrate metabolic process"/>
    <property type="evidence" value="ECO:0007669"/>
    <property type="project" value="InterPro"/>
</dbReference>
<organism evidence="11 12">
    <name type="scientific">Thlaspi arvense</name>
    <name type="common">Field penny-cress</name>
    <dbReference type="NCBI Taxonomy" id="13288"/>
    <lineage>
        <taxon>Eukaryota</taxon>
        <taxon>Viridiplantae</taxon>
        <taxon>Streptophyta</taxon>
        <taxon>Embryophyta</taxon>
        <taxon>Tracheophyta</taxon>
        <taxon>Spermatophyta</taxon>
        <taxon>Magnoliopsida</taxon>
        <taxon>eudicotyledons</taxon>
        <taxon>Gunneridae</taxon>
        <taxon>Pentapetalae</taxon>
        <taxon>rosids</taxon>
        <taxon>malvids</taxon>
        <taxon>Brassicales</taxon>
        <taxon>Brassicaceae</taxon>
        <taxon>Thlaspideae</taxon>
        <taxon>Thlaspi</taxon>
    </lineage>
</organism>
<protein>
    <submittedName>
        <fullName evidence="11">Uncharacterized protein</fullName>
    </submittedName>
</protein>
<proteinExistence type="inferred from homology"/>
<dbReference type="SUPFAM" id="SSF51126">
    <property type="entry name" value="Pectin lyase-like"/>
    <property type="match status" value="1"/>
</dbReference>
<evidence type="ECO:0000256" key="7">
    <source>
        <dbReference type="ARBA" id="ARBA00023316"/>
    </source>
</evidence>
<dbReference type="PANTHER" id="PTHR31375">
    <property type="match status" value="1"/>
</dbReference>
<dbReference type="Gene3D" id="2.160.20.10">
    <property type="entry name" value="Single-stranded right-handed beta-helix, Pectin lyase-like"/>
    <property type="match status" value="1"/>
</dbReference>
<comment type="similarity">
    <text evidence="2 9">Belongs to the glycosyl hydrolase 28 family.</text>
</comment>
<evidence type="ECO:0000256" key="1">
    <source>
        <dbReference type="ARBA" id="ARBA00004191"/>
    </source>
</evidence>
<dbReference type="Pfam" id="PF00295">
    <property type="entry name" value="Glyco_hydro_28"/>
    <property type="match status" value="1"/>
</dbReference>
<accession>A0AAU9RDK1</accession>
<feature type="active site" evidence="8">
    <location>
        <position position="245"/>
    </location>
</feature>
<keyword evidence="7" id="KW-0961">Cell wall biogenesis/degradation</keyword>
<evidence type="ECO:0000313" key="11">
    <source>
        <dbReference type="EMBL" id="CAH2037225.1"/>
    </source>
</evidence>
<reference evidence="11 12" key="1">
    <citation type="submission" date="2022-03" db="EMBL/GenBank/DDBJ databases">
        <authorList>
            <person name="Nunn A."/>
            <person name="Chopra R."/>
            <person name="Nunn A."/>
            <person name="Contreras Garrido A."/>
        </authorList>
    </citation>
    <scope>NUCLEOTIDE SEQUENCE [LARGE SCALE GENOMIC DNA]</scope>
</reference>